<sequence length="452" mass="52712">MGNFIIDKDDLHDDLLDDEHYLQSLLHVLYTKELLSMKEIENIQSQLFSILTETLGYYTRNESYSVRVEVADKIMLSIYYTIGLFIKNNSSIKGSKTLINEKGMKNLFTEGEKLIRLKYEECKCLLKHIQETKLNTNNYAYNDTIDYGLPLFFDEYDIRFASHEAAGSIDYPLANDEMKLVGIEYMEDYLNKINMENEFCSNFDIIEIEALLKGFHKNSYHMLINIFQIVLVNYLGVILIGKKEKSLDITRNDREYIKESVLNLSRNDFIELVMEANDKIIKELSIVNKSLIDYITESILKVIPEIENGIKTDTLENIFITPDKSQDDVIRYEDGESVENDIFKSITEEIRDCNNVEDKIKIIREEFHSLKDLVDVLGADCIFGDEFTHVFKALDDFEIALLLKHTPQGEFMDSDYGTESEREWHEKLKVYLDSFDEDRKMEIIRISQGVEA</sequence>
<keyword evidence="2" id="KW-0472">Membrane</keyword>
<feature type="coiled-coil region" evidence="1">
    <location>
        <begin position="346"/>
        <end position="373"/>
    </location>
</feature>
<evidence type="ECO:0000256" key="1">
    <source>
        <dbReference type="SAM" id="Coils"/>
    </source>
</evidence>
<keyword evidence="1" id="KW-0175">Coiled coil</keyword>
<dbReference type="Pfam" id="PF19677">
    <property type="entry name" value="DUF6179"/>
    <property type="match status" value="1"/>
</dbReference>
<evidence type="ECO:0000313" key="4">
    <source>
        <dbReference type="Proteomes" id="UP000623681"/>
    </source>
</evidence>
<organism evidence="3 4">
    <name type="scientific">Clostridium paridis</name>
    <dbReference type="NCBI Taxonomy" id="2803863"/>
    <lineage>
        <taxon>Bacteria</taxon>
        <taxon>Bacillati</taxon>
        <taxon>Bacillota</taxon>
        <taxon>Clostridia</taxon>
        <taxon>Eubacteriales</taxon>
        <taxon>Clostridiaceae</taxon>
        <taxon>Clostridium</taxon>
    </lineage>
</organism>
<dbReference type="EMBL" id="JAESWA010000022">
    <property type="protein sequence ID" value="MBL4931872.1"/>
    <property type="molecule type" value="Genomic_DNA"/>
</dbReference>
<dbReference type="Proteomes" id="UP000623681">
    <property type="component" value="Unassembled WGS sequence"/>
</dbReference>
<proteinExistence type="predicted"/>
<evidence type="ECO:0000256" key="2">
    <source>
        <dbReference type="SAM" id="Phobius"/>
    </source>
</evidence>
<keyword evidence="2" id="KW-1133">Transmembrane helix</keyword>
<name>A0A937K3Q8_9CLOT</name>
<accession>A0A937K3Q8</accession>
<comment type="caution">
    <text evidence="3">The sequence shown here is derived from an EMBL/GenBank/DDBJ whole genome shotgun (WGS) entry which is preliminary data.</text>
</comment>
<protein>
    <submittedName>
        <fullName evidence="3">Uncharacterized protein</fullName>
    </submittedName>
</protein>
<dbReference type="AlphaFoldDB" id="A0A937K3Q8"/>
<gene>
    <name evidence="3" type="ORF">JK634_08650</name>
</gene>
<dbReference type="InterPro" id="IPR045751">
    <property type="entry name" value="DUF6179"/>
</dbReference>
<dbReference type="RefSeq" id="WP_202767255.1">
    <property type="nucleotide sequence ID" value="NZ_JAESWA010000022.1"/>
</dbReference>
<keyword evidence="2" id="KW-0812">Transmembrane</keyword>
<reference evidence="3" key="1">
    <citation type="submission" date="2021-01" db="EMBL/GenBank/DDBJ databases">
        <title>Genome public.</title>
        <authorList>
            <person name="Liu C."/>
            <person name="Sun Q."/>
        </authorList>
    </citation>
    <scope>NUCLEOTIDE SEQUENCE</scope>
    <source>
        <strain evidence="3">YIM B02565</strain>
    </source>
</reference>
<evidence type="ECO:0000313" key="3">
    <source>
        <dbReference type="EMBL" id="MBL4931872.1"/>
    </source>
</evidence>
<feature type="transmembrane region" description="Helical" evidence="2">
    <location>
        <begin position="220"/>
        <end position="241"/>
    </location>
</feature>
<keyword evidence="4" id="KW-1185">Reference proteome</keyword>